<dbReference type="GO" id="GO:0005198">
    <property type="term" value="F:structural molecule activity"/>
    <property type="evidence" value="ECO:0007669"/>
    <property type="project" value="InterPro"/>
</dbReference>
<dbReference type="InterPro" id="IPR002774">
    <property type="entry name" value="Flagellin_arc-type"/>
</dbReference>
<sequence>MEVSAVAGEVVEVYTDDVATTTKSTTAATADVAPGETVSISGGLATDDVVVGIDTLQDSVSNDVSDQFSIVDRSGDNAQLRNDGSETVTLDTTSDAVVVNVVDSPGTAETRDTIGVLEITVSKAPGASNIDLSEATIQQTDDTGTFDLVYEGVFTAGAQDGAFDVAALKDEDGSLPVINSVDDRLIIELDMGTNTLGSPANVYGEELAEGSSARIQINTQQGASTTERIVVPQSLSGEEAVAL</sequence>
<dbReference type="Proteomes" id="UP001208186">
    <property type="component" value="Unassembled WGS sequence"/>
</dbReference>
<keyword evidence="3" id="KW-1185">Reference proteome</keyword>
<dbReference type="GO" id="GO:0097588">
    <property type="term" value="P:archaeal or bacterial-type flagellum-dependent cell motility"/>
    <property type="evidence" value="ECO:0007669"/>
    <property type="project" value="InterPro"/>
</dbReference>
<evidence type="ECO:0000313" key="1">
    <source>
        <dbReference type="EMBL" id="MCU4717137.1"/>
    </source>
</evidence>
<name>A0AAE3ICH4_9EURY</name>
<proteinExistence type="predicted"/>
<dbReference type="Pfam" id="PF01917">
    <property type="entry name" value="Flagellin_arch-type"/>
    <property type="match status" value="1"/>
</dbReference>
<protein>
    <recommendedName>
        <fullName evidence="5">Flagellin</fullName>
    </recommendedName>
</protein>
<dbReference type="AlphaFoldDB" id="A0AAE3ICH4"/>
<dbReference type="EMBL" id="JAOPKD010000002">
    <property type="protein sequence ID" value="MCU4726064.1"/>
    <property type="molecule type" value="Genomic_DNA"/>
</dbReference>
<accession>A0AAE3ICH4</accession>
<evidence type="ECO:0008006" key="5">
    <source>
        <dbReference type="Google" id="ProtNLM"/>
    </source>
</evidence>
<comment type="caution">
    <text evidence="2">The sequence shown here is derived from an EMBL/GenBank/DDBJ whole genome shotgun (WGS) entry which is preliminary data.</text>
</comment>
<gene>
    <name evidence="2" type="ORF">OB914_03620</name>
    <name evidence="1" type="ORF">OB916_03545</name>
</gene>
<dbReference type="Proteomes" id="UP001209746">
    <property type="component" value="Unassembled WGS sequence"/>
</dbReference>
<evidence type="ECO:0000313" key="3">
    <source>
        <dbReference type="Proteomes" id="UP001208186"/>
    </source>
</evidence>
<dbReference type="EMBL" id="JAOPKC010000002">
    <property type="protein sequence ID" value="MCU4717137.1"/>
    <property type="molecule type" value="Genomic_DNA"/>
</dbReference>
<reference evidence="2" key="1">
    <citation type="submission" date="2023-02" db="EMBL/GenBank/DDBJ databases">
        <title>Enrichment on poylsaccharides allowed isolation of novel metabolic and taxonomic groups of Haloarchaea.</title>
        <authorList>
            <person name="Sorokin D.Y."/>
            <person name="Elcheninov A.G."/>
            <person name="Khizhniak T.V."/>
            <person name="Kolganova T.V."/>
            <person name="Kublanov I.V."/>
        </authorList>
    </citation>
    <scope>NUCLEOTIDE SEQUENCE</scope>
    <source>
        <strain evidence="1 3">HArc-curdl5-1</strain>
        <strain evidence="2">HArc-curdl7</strain>
    </source>
</reference>
<organism evidence="2 4">
    <name type="scientific">Halapricum hydrolyticum</name>
    <dbReference type="NCBI Taxonomy" id="2979991"/>
    <lineage>
        <taxon>Archaea</taxon>
        <taxon>Methanobacteriati</taxon>
        <taxon>Methanobacteriota</taxon>
        <taxon>Stenosarchaea group</taxon>
        <taxon>Halobacteria</taxon>
        <taxon>Halobacteriales</taxon>
        <taxon>Haloarculaceae</taxon>
        <taxon>Halapricum</taxon>
    </lineage>
</organism>
<evidence type="ECO:0000313" key="4">
    <source>
        <dbReference type="Proteomes" id="UP001209746"/>
    </source>
</evidence>
<evidence type="ECO:0000313" key="2">
    <source>
        <dbReference type="EMBL" id="MCU4726064.1"/>
    </source>
</evidence>